<evidence type="ECO:0000313" key="2">
    <source>
        <dbReference type="EMBL" id="KAI9634119.1"/>
    </source>
</evidence>
<feature type="compositionally biased region" description="Basic residues" evidence="1">
    <location>
        <begin position="339"/>
        <end position="349"/>
    </location>
</feature>
<feature type="compositionally biased region" description="Basic and acidic residues" evidence="1">
    <location>
        <begin position="241"/>
        <end position="251"/>
    </location>
</feature>
<sequence>MSLNSVVSSLVRAAAGISADISDAELDAHVAKLLAEEAKASELKWSELGLGGLLGTGRDAPDANAPKPNKRFLASVIRTVDGHNAALLRDQARTARDARTGRYRDDSDRERERESTRRSSRPSGSGSGASSRLFGGAMKSLGKEERDVKSKEWRDVYRRRNEREESIEREEKEGREFRHKWDQPKPRRRSRDRDETSAGPSGPRRRSRRMYGYSDDEGSSRAGGREEDELDEEAYMNVSKRNPDGLRRKGWDGSSRGESSRRYRDEEKEDGEREHRENRRERRRKEREAKEKSEGRGDEDDRRDCEDDRGHRSGKKRTDERKRKEREDESESDRDSAARRRHRDHRRNRSGSEDDHRSRYDRSRNGVRSDDDRNADQRSSRRPERTRKDSSDHADDTMSSRGGEGRTERDAIRRDRGDDASPSSHRNGRPESGEEGRNGEEAGGKRKGEGRIRDAAKLFSDAMRQATRGQSPGHSDAAETKSSHLTPAKLSDNRNEDGPAMDKPAFVGLRIQGASRPVAPVKIDSPPPLSVSRRASSPPLTKSTHTSKSSPPPSSRPAASSSSSRSVKRPSPPPARNAKHAPPAPPPPPPPAEAPPSPPPPSPPRPSLSKMDRYFDGSYDPRLDLGEVPAEGMVVSVGWDNMLSVLKDRGRKTRRSPSPSSYGPPPPPRSAPPRSPSPETAARRAARKARKARLADADSEDEKDRARRKEKKKREKEKLAEFGKSQRVGAVGGEGGGAEGYAYVPKGGIREWDLGK</sequence>
<accession>A0AA38H808</accession>
<gene>
    <name evidence="2" type="ORF">MKK02DRAFT_38790</name>
</gene>
<feature type="compositionally biased region" description="Pro residues" evidence="1">
    <location>
        <begin position="662"/>
        <end position="676"/>
    </location>
</feature>
<dbReference type="PANTHER" id="PTHR40132">
    <property type="entry name" value="PRE-MRNA-SPLICING FACTOR 38B"/>
    <property type="match status" value="1"/>
</dbReference>
<keyword evidence="3" id="KW-1185">Reference proteome</keyword>
<organism evidence="2 3">
    <name type="scientific">Dioszegia hungarica</name>
    <dbReference type="NCBI Taxonomy" id="4972"/>
    <lineage>
        <taxon>Eukaryota</taxon>
        <taxon>Fungi</taxon>
        <taxon>Dikarya</taxon>
        <taxon>Basidiomycota</taxon>
        <taxon>Agaricomycotina</taxon>
        <taxon>Tremellomycetes</taxon>
        <taxon>Tremellales</taxon>
        <taxon>Bulleribasidiaceae</taxon>
        <taxon>Dioszegia</taxon>
    </lineage>
</organism>
<proteinExistence type="predicted"/>
<protein>
    <submittedName>
        <fullName evidence="2">Uncharacterized protein</fullName>
    </submittedName>
</protein>
<feature type="compositionally biased region" description="Low complexity" evidence="1">
    <location>
        <begin position="556"/>
        <end position="565"/>
    </location>
</feature>
<dbReference type="EMBL" id="JAKWFO010000008">
    <property type="protein sequence ID" value="KAI9634119.1"/>
    <property type="molecule type" value="Genomic_DNA"/>
</dbReference>
<reference evidence="2" key="1">
    <citation type="journal article" date="2022" name="G3 (Bethesda)">
        <title>High quality genome of the basidiomycete yeast Dioszegia hungarica PDD-24b-2 isolated from cloud water.</title>
        <authorList>
            <person name="Jarrige D."/>
            <person name="Haridas S."/>
            <person name="Bleykasten-Grosshans C."/>
            <person name="Joly M."/>
            <person name="Nadalig T."/>
            <person name="Sancelme M."/>
            <person name="Vuilleumier S."/>
            <person name="Grigoriev I.V."/>
            <person name="Amato P."/>
            <person name="Bringel F."/>
        </authorList>
    </citation>
    <scope>NUCLEOTIDE SEQUENCE</scope>
    <source>
        <strain evidence="2">PDD-24b-2</strain>
    </source>
</reference>
<feature type="compositionally biased region" description="Low complexity" evidence="1">
    <location>
        <begin position="121"/>
        <end position="132"/>
    </location>
</feature>
<feature type="region of interest" description="Disordered" evidence="1">
    <location>
        <begin position="646"/>
        <end position="756"/>
    </location>
</feature>
<feature type="compositionally biased region" description="Gly residues" evidence="1">
    <location>
        <begin position="730"/>
        <end position="739"/>
    </location>
</feature>
<evidence type="ECO:0000256" key="1">
    <source>
        <dbReference type="SAM" id="MobiDB-lite"/>
    </source>
</evidence>
<dbReference type="AlphaFoldDB" id="A0AA38H808"/>
<feature type="compositionally biased region" description="Basic and acidic residues" evidence="1">
    <location>
        <begin position="350"/>
        <end position="419"/>
    </location>
</feature>
<feature type="compositionally biased region" description="Basic and acidic residues" evidence="1">
    <location>
        <begin position="428"/>
        <end position="456"/>
    </location>
</feature>
<dbReference type="PANTHER" id="PTHR40132:SF1">
    <property type="entry name" value="PRE-MRNA-SPLICING FACTOR 38B"/>
    <property type="match status" value="1"/>
</dbReference>
<feature type="region of interest" description="Disordered" evidence="1">
    <location>
        <begin position="88"/>
        <end position="629"/>
    </location>
</feature>
<dbReference type="Proteomes" id="UP001164286">
    <property type="component" value="Unassembled WGS sequence"/>
</dbReference>
<evidence type="ECO:0000313" key="3">
    <source>
        <dbReference type="Proteomes" id="UP001164286"/>
    </source>
</evidence>
<feature type="compositionally biased region" description="Basic and acidic residues" evidence="1">
    <location>
        <begin position="258"/>
        <end position="338"/>
    </location>
</feature>
<dbReference type="GeneID" id="77729490"/>
<feature type="compositionally biased region" description="Pro residues" evidence="1">
    <location>
        <begin position="582"/>
        <end position="606"/>
    </location>
</feature>
<feature type="compositionally biased region" description="Basic and acidic residues" evidence="1">
    <location>
        <begin position="610"/>
        <end position="625"/>
    </location>
</feature>
<feature type="compositionally biased region" description="Low complexity" evidence="1">
    <location>
        <begin position="536"/>
        <end position="549"/>
    </location>
</feature>
<comment type="caution">
    <text evidence="2">The sequence shown here is derived from an EMBL/GenBank/DDBJ whole genome shotgun (WGS) entry which is preliminary data.</text>
</comment>
<dbReference type="RefSeq" id="XP_052943896.1">
    <property type="nucleotide sequence ID" value="XM_053090285.1"/>
</dbReference>
<name>A0AA38H808_9TREE</name>
<feature type="compositionally biased region" description="Basic and acidic residues" evidence="1">
    <location>
        <begin position="90"/>
        <end position="117"/>
    </location>
</feature>
<feature type="compositionally biased region" description="Basic and acidic residues" evidence="1">
    <location>
        <begin position="141"/>
        <end position="196"/>
    </location>
</feature>